<dbReference type="GO" id="GO:0050661">
    <property type="term" value="F:NADP binding"/>
    <property type="evidence" value="ECO:0007669"/>
    <property type="project" value="InterPro"/>
</dbReference>
<reference evidence="2" key="1">
    <citation type="submission" date="2020-10" db="EMBL/GenBank/DDBJ databases">
        <title>Taxonomic study of unclassified bacteria belonging to the class Ktedonobacteria.</title>
        <authorList>
            <person name="Yabe S."/>
            <person name="Wang C.M."/>
            <person name="Zheng Y."/>
            <person name="Sakai Y."/>
            <person name="Cavaletti L."/>
            <person name="Monciardini P."/>
            <person name="Donadio S."/>
        </authorList>
    </citation>
    <scope>NUCLEOTIDE SEQUENCE</scope>
    <source>
        <strain evidence="2">ID150040</strain>
    </source>
</reference>
<name>A0A8J3IL33_9CHLR</name>
<keyword evidence="3" id="KW-1185">Reference proteome</keyword>
<feature type="domain" description="6-phosphogluconate dehydrogenase NADP-binding" evidence="1">
    <location>
        <begin position="4"/>
        <end position="112"/>
    </location>
</feature>
<comment type="caution">
    <text evidence="2">The sequence shown here is derived from an EMBL/GenBank/DDBJ whole genome shotgun (WGS) entry which is preliminary data.</text>
</comment>
<dbReference type="EMBL" id="BNJK01000001">
    <property type="protein sequence ID" value="GHO97559.1"/>
    <property type="molecule type" value="Genomic_DNA"/>
</dbReference>
<accession>A0A8J3IL33</accession>
<proteinExistence type="predicted"/>
<gene>
    <name evidence="2" type="ORF">KSF_076070</name>
</gene>
<dbReference type="InterPro" id="IPR036291">
    <property type="entry name" value="NAD(P)-bd_dom_sf"/>
</dbReference>
<evidence type="ECO:0000313" key="3">
    <source>
        <dbReference type="Proteomes" id="UP000597444"/>
    </source>
</evidence>
<dbReference type="Pfam" id="PF03446">
    <property type="entry name" value="NAD_binding_2"/>
    <property type="match status" value="1"/>
</dbReference>
<evidence type="ECO:0000313" key="2">
    <source>
        <dbReference type="EMBL" id="GHO97559.1"/>
    </source>
</evidence>
<dbReference type="Gene3D" id="3.40.50.720">
    <property type="entry name" value="NAD(P)-binding Rossmann-like Domain"/>
    <property type="match status" value="1"/>
</dbReference>
<evidence type="ECO:0000259" key="1">
    <source>
        <dbReference type="Pfam" id="PF03446"/>
    </source>
</evidence>
<dbReference type="SUPFAM" id="SSF51735">
    <property type="entry name" value="NAD(P)-binding Rossmann-fold domains"/>
    <property type="match status" value="1"/>
</dbReference>
<organism evidence="2 3">
    <name type="scientific">Reticulibacter mediterranei</name>
    <dbReference type="NCBI Taxonomy" id="2778369"/>
    <lineage>
        <taxon>Bacteria</taxon>
        <taxon>Bacillati</taxon>
        <taxon>Chloroflexota</taxon>
        <taxon>Ktedonobacteria</taxon>
        <taxon>Ktedonobacterales</taxon>
        <taxon>Reticulibacteraceae</taxon>
        <taxon>Reticulibacter</taxon>
    </lineage>
</organism>
<dbReference type="InterPro" id="IPR006115">
    <property type="entry name" value="6PGDH_NADP-bd"/>
</dbReference>
<dbReference type="PANTHER" id="PTHR43580">
    <property type="entry name" value="OXIDOREDUCTASE GLYR1-RELATED"/>
    <property type="match status" value="1"/>
</dbReference>
<dbReference type="Proteomes" id="UP000597444">
    <property type="component" value="Unassembled WGS sequence"/>
</dbReference>
<dbReference type="InterPro" id="IPR051265">
    <property type="entry name" value="HIBADH-related_NP60_sf"/>
</dbReference>
<protein>
    <recommendedName>
        <fullName evidence="1">6-phosphogluconate dehydrogenase NADP-binding domain-containing protein</fullName>
    </recommendedName>
</protein>
<dbReference type="AlphaFoldDB" id="A0A8J3IL33"/>
<dbReference type="PANTHER" id="PTHR43580:SF2">
    <property type="entry name" value="CYTOKINE-LIKE NUCLEAR FACTOR N-PAC"/>
    <property type="match status" value="1"/>
</dbReference>
<sequence>MNKTVGIIGLGKMGLPIAANLLEHGFTVVGYRRHMIGDFITMGDTTARSSKEVAQQYDVVITCLPEDSAFLDAASGENGRVHGAHPGLTVVDISMLAMEAKEQSRRSLEQAGGMGKEDVAAMSSFLEKTIKQNERRESV</sequence>